<accession>A0A3G5AAE8</accession>
<organism evidence="1">
    <name type="scientific">Hyperionvirus sp</name>
    <dbReference type="NCBI Taxonomy" id="2487770"/>
    <lineage>
        <taxon>Viruses</taxon>
        <taxon>Varidnaviria</taxon>
        <taxon>Bamfordvirae</taxon>
        <taxon>Nucleocytoviricota</taxon>
        <taxon>Megaviricetes</taxon>
        <taxon>Imitervirales</taxon>
        <taxon>Mimiviridae</taxon>
        <taxon>Klosneuvirinae</taxon>
    </lineage>
</organism>
<protein>
    <submittedName>
        <fullName evidence="1">Uncharacterized protein</fullName>
    </submittedName>
</protein>
<evidence type="ECO:0000313" key="1">
    <source>
        <dbReference type="EMBL" id="AYV84205.1"/>
    </source>
</evidence>
<name>A0A3G5AAE8_9VIRU</name>
<gene>
    <name evidence="1" type="ORF">Hyperionvirus19_29</name>
</gene>
<sequence>MLLQNKLIESNNYRSNSNYETKLKNPADGKIPKYMYAVIKEGKLLGYRICFPVGINHPYIQKTFYKTDIPGEALELAKKYLEELQNYIFTQ</sequence>
<proteinExistence type="predicted"/>
<reference evidence="1" key="1">
    <citation type="submission" date="2018-10" db="EMBL/GenBank/DDBJ databases">
        <title>Hidden diversity of soil giant viruses.</title>
        <authorList>
            <person name="Schulz F."/>
            <person name="Alteio L."/>
            <person name="Goudeau D."/>
            <person name="Ryan E.M."/>
            <person name="Malmstrom R.R."/>
            <person name="Blanchard J."/>
            <person name="Woyke T."/>
        </authorList>
    </citation>
    <scope>NUCLEOTIDE SEQUENCE</scope>
    <source>
        <strain evidence="1">HYV1</strain>
    </source>
</reference>
<dbReference type="EMBL" id="MK072401">
    <property type="protein sequence ID" value="AYV84205.1"/>
    <property type="molecule type" value="Genomic_DNA"/>
</dbReference>